<keyword evidence="4" id="KW-1185">Reference proteome</keyword>
<reference evidence="3 4" key="1">
    <citation type="submission" date="2023-02" db="EMBL/GenBank/DDBJ databases">
        <title>Comparative genome analysis of Eubacterium limosum species.</title>
        <authorList>
            <person name="Bak J.E."/>
        </authorList>
    </citation>
    <scope>NUCLEOTIDE SEQUENCE [LARGE SCALE GENOMIC DNA]</scope>
    <source>
        <strain evidence="3 4">KGMB01548</strain>
    </source>
</reference>
<evidence type="ECO:0000313" key="3">
    <source>
        <dbReference type="EMBL" id="MDE1470505.1"/>
    </source>
</evidence>
<accession>A0ABT5UNI4</accession>
<comment type="caution">
    <text evidence="3">The sequence shown here is derived from an EMBL/GenBank/DDBJ whole genome shotgun (WGS) entry which is preliminary data.</text>
</comment>
<dbReference type="Proteomes" id="UP001215087">
    <property type="component" value="Unassembled WGS sequence"/>
</dbReference>
<proteinExistence type="predicted"/>
<gene>
    <name evidence="3" type="ORF">PTZ04_09570</name>
</gene>
<feature type="transmembrane region" description="Helical" evidence="1">
    <location>
        <begin position="185"/>
        <end position="208"/>
    </location>
</feature>
<dbReference type="InterPro" id="IPR036890">
    <property type="entry name" value="HATPase_C_sf"/>
</dbReference>
<dbReference type="PANTHER" id="PTHR40448:SF1">
    <property type="entry name" value="TWO-COMPONENT SENSOR HISTIDINE KINASE"/>
    <property type="match status" value="1"/>
</dbReference>
<dbReference type="SUPFAM" id="SSF55874">
    <property type="entry name" value="ATPase domain of HSP90 chaperone/DNA topoisomerase II/histidine kinase"/>
    <property type="match status" value="1"/>
</dbReference>
<dbReference type="InterPro" id="IPR032834">
    <property type="entry name" value="NatK-like_C"/>
</dbReference>
<evidence type="ECO:0000313" key="4">
    <source>
        <dbReference type="Proteomes" id="UP001215087"/>
    </source>
</evidence>
<keyword evidence="1" id="KW-0472">Membrane</keyword>
<organism evidence="3 4">
    <name type="scientific">Eubacterium limosum</name>
    <dbReference type="NCBI Taxonomy" id="1736"/>
    <lineage>
        <taxon>Bacteria</taxon>
        <taxon>Bacillati</taxon>
        <taxon>Bacillota</taxon>
        <taxon>Clostridia</taxon>
        <taxon>Eubacteriales</taxon>
        <taxon>Eubacteriaceae</taxon>
        <taxon>Eubacterium</taxon>
    </lineage>
</organism>
<feature type="transmembrane region" description="Helical" evidence="1">
    <location>
        <begin position="6"/>
        <end position="29"/>
    </location>
</feature>
<dbReference type="EMBL" id="JAQSVD010000004">
    <property type="protein sequence ID" value="MDE1470505.1"/>
    <property type="molecule type" value="Genomic_DNA"/>
</dbReference>
<dbReference type="PANTHER" id="PTHR40448">
    <property type="entry name" value="TWO-COMPONENT SENSOR HISTIDINE KINASE"/>
    <property type="match status" value="1"/>
</dbReference>
<sequence>MENVFYWGNLVLSYGITGYVMFRFLFALFKPKYNKCVYYLAFCVFVLLSIWINQLNIPLLKSFYGIIATCIICSLLFYDSIKRKVIAVGLFFFLYIMMTDVISVLIFTLFTKHTIEATMGNNLYLFICGLINQVILLCFYRPILGIIQKHKFDSITKQQNLFLIILAVFEITLLNYISIVVDNTISSVILTFLSSGFLALDIYLIYLFEAISQKYQLEKEMELRDQQLSMQNNYYKSIETQYDYSRRIIHDMKNHMQTLEEIYANGDIFEAQKYAHTIYEAMDKMGSRFKCNSRILSIIINDKLLKCDEKRIKISINVEDIDLSFMETFDITTIFSNVLDNAIKACEKVEENKREINIKVFHFNEFLTIGVENSFNEILQKSKDTFKTTKGKHHMGLGLKNVKEAVDKYEGIIKFSQEDNTFKVKILVPTI</sequence>
<feature type="domain" description="Sensor histidine kinase NatK-like C-terminal" evidence="2">
    <location>
        <begin position="326"/>
        <end position="429"/>
    </location>
</feature>
<dbReference type="CDD" id="cd16935">
    <property type="entry name" value="HATPase_AgrC-ComD-like"/>
    <property type="match status" value="1"/>
</dbReference>
<name>A0ABT5UNI4_EUBLI</name>
<dbReference type="Pfam" id="PF14501">
    <property type="entry name" value="HATPase_c_5"/>
    <property type="match status" value="1"/>
</dbReference>
<protein>
    <submittedName>
        <fullName evidence="3">GHKL domain-containing protein</fullName>
    </submittedName>
</protein>
<feature type="transmembrane region" description="Helical" evidence="1">
    <location>
        <begin position="59"/>
        <end position="78"/>
    </location>
</feature>
<feature type="transmembrane region" description="Helical" evidence="1">
    <location>
        <begin position="161"/>
        <end position="179"/>
    </location>
</feature>
<dbReference type="RefSeq" id="WP_274702823.1">
    <property type="nucleotide sequence ID" value="NZ_JAQSVD010000004.1"/>
</dbReference>
<feature type="transmembrane region" description="Helical" evidence="1">
    <location>
        <begin position="85"/>
        <end position="110"/>
    </location>
</feature>
<evidence type="ECO:0000256" key="1">
    <source>
        <dbReference type="SAM" id="Phobius"/>
    </source>
</evidence>
<dbReference type="Gene3D" id="3.30.565.10">
    <property type="entry name" value="Histidine kinase-like ATPase, C-terminal domain"/>
    <property type="match status" value="1"/>
</dbReference>
<evidence type="ECO:0000259" key="2">
    <source>
        <dbReference type="Pfam" id="PF14501"/>
    </source>
</evidence>
<feature type="transmembrane region" description="Helical" evidence="1">
    <location>
        <begin position="122"/>
        <end position="140"/>
    </location>
</feature>
<feature type="transmembrane region" description="Helical" evidence="1">
    <location>
        <begin position="36"/>
        <end position="53"/>
    </location>
</feature>
<keyword evidence="1" id="KW-0812">Transmembrane</keyword>
<keyword evidence="1" id="KW-1133">Transmembrane helix</keyword>